<protein>
    <submittedName>
        <fullName evidence="11">ETS-related transcription factor Elf-3-like</fullName>
    </submittedName>
</protein>
<dbReference type="GO" id="GO:0005634">
    <property type="term" value="C:nucleus"/>
    <property type="evidence" value="ECO:0007669"/>
    <property type="project" value="UniProtKB-SubCell"/>
</dbReference>
<dbReference type="CTD" id="1999"/>
<evidence type="ECO:0000256" key="4">
    <source>
        <dbReference type="ARBA" id="ARBA00023125"/>
    </source>
</evidence>
<dbReference type="SUPFAM" id="SSF46785">
    <property type="entry name" value="Winged helix' DNA-binding domain"/>
    <property type="match status" value="1"/>
</dbReference>
<evidence type="ECO:0000256" key="1">
    <source>
        <dbReference type="ARBA" id="ARBA00004123"/>
    </source>
</evidence>
<proteinExistence type="inferred from homology"/>
<dbReference type="SMART" id="SM00413">
    <property type="entry name" value="ETS"/>
    <property type="match status" value="1"/>
</dbReference>
<dbReference type="FunFam" id="1.10.10.10:FF:000136">
    <property type="entry name" value="ETS homologous factor isoform X1"/>
    <property type="match status" value="1"/>
</dbReference>
<dbReference type="GeneID" id="114464110"/>
<reference evidence="11" key="3">
    <citation type="submission" date="2025-09" db="UniProtKB">
        <authorList>
            <consortium name="Ensembl"/>
        </authorList>
    </citation>
    <scope>IDENTIFICATION</scope>
</reference>
<dbReference type="PANTHER" id="PTHR11849">
    <property type="entry name" value="ETS"/>
    <property type="match status" value="1"/>
</dbReference>
<dbReference type="PROSITE" id="PS50061">
    <property type="entry name" value="ETS_DOMAIN_3"/>
    <property type="match status" value="1"/>
</dbReference>
<keyword evidence="12" id="KW-1185">Reference proteome</keyword>
<dbReference type="OrthoDB" id="5961210at2759"/>
<dbReference type="InterPro" id="IPR003118">
    <property type="entry name" value="Pointed_dom"/>
</dbReference>
<dbReference type="AlphaFoldDB" id="A0A8C5HCN2"/>
<dbReference type="InterPro" id="IPR036390">
    <property type="entry name" value="WH_DNA-bd_sf"/>
</dbReference>
<comment type="similarity">
    <text evidence="2 7">Belongs to the ETS family.</text>
</comment>
<dbReference type="PRINTS" id="PR00454">
    <property type="entry name" value="ETSDOMAIN"/>
</dbReference>
<dbReference type="InterPro" id="IPR013761">
    <property type="entry name" value="SAM/pointed_sf"/>
</dbReference>
<keyword evidence="3" id="KW-0805">Transcription regulation</keyword>
<evidence type="ECO:0000256" key="7">
    <source>
        <dbReference type="RuleBase" id="RU004019"/>
    </source>
</evidence>
<dbReference type="RefSeq" id="XP_028303996.1">
    <property type="nucleotide sequence ID" value="XM_028448195.1"/>
</dbReference>
<reference evidence="11" key="2">
    <citation type="submission" date="2025-08" db="UniProtKB">
        <authorList>
            <consortium name="Ensembl"/>
        </authorList>
    </citation>
    <scope>IDENTIFICATION</scope>
</reference>
<evidence type="ECO:0000256" key="6">
    <source>
        <dbReference type="ARBA" id="ARBA00023242"/>
    </source>
</evidence>
<dbReference type="PANTHER" id="PTHR11849:SF13">
    <property type="entry name" value="ETS-RELATED TRANSCRIPTION FACTOR ELF-3"/>
    <property type="match status" value="1"/>
</dbReference>
<dbReference type="PROSITE" id="PS51433">
    <property type="entry name" value="PNT"/>
    <property type="match status" value="1"/>
</dbReference>
<dbReference type="GO" id="GO:0030154">
    <property type="term" value="P:cell differentiation"/>
    <property type="evidence" value="ECO:0007669"/>
    <property type="project" value="TreeGrafter"/>
</dbReference>
<evidence type="ECO:0000313" key="11">
    <source>
        <dbReference type="Ensembl" id="ENSGWIP00000042368.1"/>
    </source>
</evidence>
<dbReference type="Pfam" id="PF00178">
    <property type="entry name" value="Ets"/>
    <property type="match status" value="1"/>
</dbReference>
<keyword evidence="5" id="KW-0804">Transcription</keyword>
<evidence type="ECO:0000256" key="2">
    <source>
        <dbReference type="ARBA" id="ARBA00005562"/>
    </source>
</evidence>
<evidence type="ECO:0000256" key="8">
    <source>
        <dbReference type="SAM" id="MobiDB-lite"/>
    </source>
</evidence>
<dbReference type="SMR" id="A0A8C5HCN2"/>
<feature type="region of interest" description="Disordered" evidence="8">
    <location>
        <begin position="182"/>
        <end position="210"/>
    </location>
</feature>
<dbReference type="InterPro" id="IPR000418">
    <property type="entry name" value="Ets_dom"/>
</dbReference>
<accession>A0A8C5HCN2</accession>
<organism evidence="11 12">
    <name type="scientific">Gouania willdenowi</name>
    <name type="common">Blunt-snouted clingfish</name>
    <name type="synonym">Lepadogaster willdenowi</name>
    <dbReference type="NCBI Taxonomy" id="441366"/>
    <lineage>
        <taxon>Eukaryota</taxon>
        <taxon>Metazoa</taxon>
        <taxon>Chordata</taxon>
        <taxon>Craniata</taxon>
        <taxon>Vertebrata</taxon>
        <taxon>Euteleostomi</taxon>
        <taxon>Actinopterygii</taxon>
        <taxon>Neopterygii</taxon>
        <taxon>Teleostei</taxon>
        <taxon>Neoteleostei</taxon>
        <taxon>Acanthomorphata</taxon>
        <taxon>Ovalentaria</taxon>
        <taxon>Blenniimorphae</taxon>
        <taxon>Blenniiformes</taxon>
        <taxon>Gobiesocoidei</taxon>
        <taxon>Gobiesocidae</taxon>
        <taxon>Gobiesocinae</taxon>
        <taxon>Gouania</taxon>
    </lineage>
</organism>
<feature type="compositionally biased region" description="Low complexity" evidence="8">
    <location>
        <begin position="198"/>
        <end position="209"/>
    </location>
</feature>
<dbReference type="Gene3D" id="1.10.150.50">
    <property type="entry name" value="Transcription Factor, Ets-1"/>
    <property type="match status" value="1"/>
</dbReference>
<feature type="region of interest" description="Disordered" evidence="8">
    <location>
        <begin position="225"/>
        <end position="245"/>
    </location>
</feature>
<evidence type="ECO:0000256" key="5">
    <source>
        <dbReference type="ARBA" id="ARBA00023163"/>
    </source>
</evidence>
<feature type="domain" description="PNT" evidence="10">
    <location>
        <begin position="36"/>
        <end position="123"/>
    </location>
</feature>
<evidence type="ECO:0000259" key="9">
    <source>
        <dbReference type="PROSITE" id="PS50061"/>
    </source>
</evidence>
<keyword evidence="4 7" id="KW-0238">DNA-binding</keyword>
<sequence>MSSLCLSSVLTHCNFTMYQNASCDAWSQQQPNFHPQTNITPNISSVQPYKLTSPCYWTEDQVLDWISDQVDHSKIDAKTLNLDDCSVKGSTLCQMKKEQIMEVFGQPIGQQLYHSLQEHAVKNELQSISAPELNETCQLLGNFLDNLNFPLLSSIQFGAAEKPVIKPGCDFMDEFDLTAPTMEPMMSPEESESFGYVSSADSSSSDSDSQMNYLLSSNVEIKEEKKEIQLKRPRGRPPKAYRDDSSRVYGNVKRSKHAPRGTHLWEFIRDILIHPENNHGLMKWEDRHQGVFKFLKSEAVAQMWGQKKKNSSMTYEKLSRAMRYYYKREILERVDGRRLVYKFGKNSTGWKTEEMTTSTGSRPHAQQQPYRK</sequence>
<feature type="region of interest" description="Disordered" evidence="8">
    <location>
        <begin position="350"/>
        <end position="372"/>
    </location>
</feature>
<dbReference type="Proteomes" id="UP000694680">
    <property type="component" value="Chromosome 5"/>
</dbReference>
<evidence type="ECO:0000313" key="12">
    <source>
        <dbReference type="Proteomes" id="UP000694680"/>
    </source>
</evidence>
<reference evidence="11" key="1">
    <citation type="submission" date="2020-06" db="EMBL/GenBank/DDBJ databases">
        <authorList>
            <consortium name="Wellcome Sanger Institute Data Sharing"/>
        </authorList>
    </citation>
    <scope>NUCLEOTIDE SEQUENCE [LARGE SCALE GENOMIC DNA]</scope>
</reference>
<dbReference type="InterPro" id="IPR046328">
    <property type="entry name" value="ETS_fam"/>
</dbReference>
<dbReference type="InterPro" id="IPR036388">
    <property type="entry name" value="WH-like_DNA-bd_sf"/>
</dbReference>
<dbReference type="Gene3D" id="1.10.10.10">
    <property type="entry name" value="Winged helix-like DNA-binding domain superfamily/Winged helix DNA-binding domain"/>
    <property type="match status" value="1"/>
</dbReference>
<dbReference type="GO" id="GO:1990837">
    <property type="term" value="F:sequence-specific double-stranded DNA binding"/>
    <property type="evidence" value="ECO:0007669"/>
    <property type="project" value="UniProtKB-ARBA"/>
</dbReference>
<dbReference type="SUPFAM" id="SSF47769">
    <property type="entry name" value="SAM/Pointed domain"/>
    <property type="match status" value="1"/>
</dbReference>
<evidence type="ECO:0000259" key="10">
    <source>
        <dbReference type="PROSITE" id="PS51433"/>
    </source>
</evidence>
<gene>
    <name evidence="11" type="primary">elf3</name>
</gene>
<evidence type="ECO:0000256" key="3">
    <source>
        <dbReference type="ARBA" id="ARBA00023015"/>
    </source>
</evidence>
<comment type="subcellular location">
    <subcellularLocation>
        <location evidence="1 7">Nucleus</location>
    </subcellularLocation>
</comment>
<feature type="domain" description="ETS" evidence="9">
    <location>
        <begin position="262"/>
        <end position="344"/>
    </location>
</feature>
<dbReference type="Ensembl" id="ENSGWIT00000045978.1">
    <property type="protein sequence ID" value="ENSGWIP00000042368.1"/>
    <property type="gene ID" value="ENSGWIG00000021260.1"/>
</dbReference>
<dbReference type="GO" id="GO:0001228">
    <property type="term" value="F:DNA-binding transcription activator activity, RNA polymerase II-specific"/>
    <property type="evidence" value="ECO:0007669"/>
    <property type="project" value="UniProtKB-ARBA"/>
</dbReference>
<dbReference type="Pfam" id="PF02198">
    <property type="entry name" value="SAM_PNT"/>
    <property type="match status" value="1"/>
</dbReference>
<keyword evidence="6 7" id="KW-0539">Nucleus</keyword>
<name>A0A8C5HCN2_GOUWI</name>
<dbReference type="SMART" id="SM00251">
    <property type="entry name" value="SAM_PNT"/>
    <property type="match status" value="1"/>
</dbReference>